<keyword evidence="3 10" id="KW-0689">Ribosomal protein</keyword>
<evidence type="ECO:0000256" key="3">
    <source>
        <dbReference type="ARBA" id="ARBA00022980"/>
    </source>
</evidence>
<dbReference type="Pfam" id="PF01161">
    <property type="entry name" value="PBP"/>
    <property type="match status" value="1"/>
</dbReference>
<reference evidence="10" key="1">
    <citation type="journal article" date="2014" name="BMC Genomics">
        <title>Characterizing the developmental transcriptome of the oriental fruit fly, Bactrocera dorsalis (Diptera: Tephritidae) through comparative genomic analysis with Drosophila melanogaster utilizing modENCODE datasets.</title>
        <authorList>
            <person name="Geib S.M."/>
            <person name="Calla B."/>
            <person name="Hall B."/>
            <person name="Hou S."/>
            <person name="Manoukis N.C."/>
        </authorList>
    </citation>
    <scope>NUCLEOTIDE SEQUENCE</scope>
    <source>
        <strain evidence="10">Punador</strain>
    </source>
</reference>
<dbReference type="PANTHER" id="PTHR11362">
    <property type="entry name" value="PHOSPHATIDYLETHANOLAMINE-BINDING PROTEIN"/>
    <property type="match status" value="1"/>
</dbReference>
<dbReference type="FunFam" id="3.90.280.10:FF:000002">
    <property type="entry name" value="39S ribosomal protein L38, mitochondrial"/>
    <property type="match status" value="1"/>
</dbReference>
<evidence type="ECO:0000256" key="6">
    <source>
        <dbReference type="ARBA" id="ARBA00023274"/>
    </source>
</evidence>
<dbReference type="InterPro" id="IPR036610">
    <property type="entry name" value="PEBP-like_sf"/>
</dbReference>
<accession>A0A034WKD8</accession>
<comment type="subcellular location">
    <subcellularLocation>
        <location evidence="1">Mitochondrion</location>
    </subcellularLocation>
</comment>
<keyword evidence="4" id="KW-0175">Coiled coil</keyword>
<evidence type="ECO:0000256" key="1">
    <source>
        <dbReference type="ARBA" id="ARBA00004173"/>
    </source>
</evidence>
<evidence type="ECO:0000256" key="8">
    <source>
        <dbReference type="ARBA" id="ARBA00039444"/>
    </source>
</evidence>
<evidence type="ECO:0000313" key="10">
    <source>
        <dbReference type="EMBL" id="JAC54203.1"/>
    </source>
</evidence>
<dbReference type="SUPFAM" id="SSF49777">
    <property type="entry name" value="PEBP-like"/>
    <property type="match status" value="1"/>
</dbReference>
<dbReference type="InterPro" id="IPR008914">
    <property type="entry name" value="PEBP"/>
</dbReference>
<protein>
    <recommendedName>
        <fullName evidence="8">Large ribosomal subunit protein mL38</fullName>
    </recommendedName>
    <alternativeName>
        <fullName evidence="9">39S ribosomal protein L38, mitochondrial</fullName>
    </alternativeName>
</protein>
<dbReference type="KEGG" id="bdr:105222770"/>
<evidence type="ECO:0000256" key="9">
    <source>
        <dbReference type="ARBA" id="ARBA00041206"/>
    </source>
</evidence>
<dbReference type="GO" id="GO:0005743">
    <property type="term" value="C:mitochondrial inner membrane"/>
    <property type="evidence" value="ECO:0007669"/>
    <property type="project" value="UniProtKB-ARBA"/>
</dbReference>
<evidence type="ECO:0000256" key="2">
    <source>
        <dbReference type="ARBA" id="ARBA00022946"/>
    </source>
</evidence>
<name>A0A034WKD8_BACDO</name>
<dbReference type="AlphaFoldDB" id="A0A034WKD8"/>
<dbReference type="CTD" id="64978"/>
<keyword evidence="6" id="KW-0687">Ribonucleoprotein</keyword>
<dbReference type="RefSeq" id="XP_011198531.2">
    <property type="nucleotide sequence ID" value="XM_011200229.4"/>
</dbReference>
<sequence length="415" mass="47649">MALTNLLVKSSLTTVIRNNNALLISARLGHTIRGKRPGVAKSLEQRLQEENVKDPELTARVNIGFPHLKSSRSEQLKQRLAHLKAQRSSEEVEKLARANKLLIDLDEVDREYRATTGQYDMRVIADHYGIFDDLFGLAYFVPRVALNIQYPLDGGNLSCVYNGNVIKPAEAANAPEVSFDGTVDPITGKKSTEDSFWTLVATNPDAHFTDSSSEYVHWFISNIPNGDVKKGEVLVEYLPPFPPKGVGYQRMVFVLYKQNGKLDFSQYKLAQNETNNLEKRTFKTLDFYRDQQDHITPAGLAFFQSDWDSSITNFYHNVLNIKEPVFEYDFPKPYIADQKFFPLKQAFNLYLDRYRDPKEINQEFLERKLATTHPFEGPEEPLRFPNAHPIRGVPSWLKTEIRKRRLGIGRINDYN</sequence>
<dbReference type="OrthoDB" id="2153661at2759"/>
<keyword evidence="2" id="KW-0809">Transit peptide</keyword>
<gene>
    <name evidence="10" type="primary">RM38</name>
</gene>
<dbReference type="Gene3D" id="3.90.280.10">
    <property type="entry name" value="PEBP-like"/>
    <property type="match status" value="1"/>
</dbReference>
<dbReference type="InterPro" id="IPR035810">
    <property type="entry name" value="PEBP_euk"/>
</dbReference>
<evidence type="ECO:0000256" key="5">
    <source>
        <dbReference type="ARBA" id="ARBA00023128"/>
    </source>
</evidence>
<organism evidence="10">
    <name type="scientific">Bactrocera dorsalis</name>
    <name type="common">Oriental fruit fly</name>
    <name type="synonym">Dacus dorsalis</name>
    <dbReference type="NCBI Taxonomy" id="27457"/>
    <lineage>
        <taxon>Eukaryota</taxon>
        <taxon>Metazoa</taxon>
        <taxon>Ecdysozoa</taxon>
        <taxon>Arthropoda</taxon>
        <taxon>Hexapoda</taxon>
        <taxon>Insecta</taxon>
        <taxon>Pterygota</taxon>
        <taxon>Neoptera</taxon>
        <taxon>Endopterygota</taxon>
        <taxon>Diptera</taxon>
        <taxon>Brachycera</taxon>
        <taxon>Muscomorpha</taxon>
        <taxon>Tephritoidea</taxon>
        <taxon>Tephritidae</taxon>
        <taxon>Bactrocera</taxon>
        <taxon>Bactrocera</taxon>
    </lineage>
</organism>
<dbReference type="CDD" id="cd00866">
    <property type="entry name" value="PEBP_euk"/>
    <property type="match status" value="1"/>
</dbReference>
<dbReference type="EMBL" id="GAKP01004749">
    <property type="protein sequence ID" value="JAC54203.1"/>
    <property type="molecule type" value="Transcribed_RNA"/>
</dbReference>
<proteinExistence type="inferred from homology"/>
<evidence type="ECO:0000256" key="4">
    <source>
        <dbReference type="ARBA" id="ARBA00023054"/>
    </source>
</evidence>
<dbReference type="GeneID" id="105222770"/>
<comment type="similarity">
    <text evidence="7">Belongs to the phosphatidylethanolamine-binding protein family. Mitochondrion-specific ribosomal protein mL38 subfamily.</text>
</comment>
<dbReference type="GO" id="GO:0005762">
    <property type="term" value="C:mitochondrial large ribosomal subunit"/>
    <property type="evidence" value="ECO:0007669"/>
    <property type="project" value="TreeGrafter"/>
</dbReference>
<dbReference type="PANTHER" id="PTHR11362:SF133">
    <property type="entry name" value="LARGE RIBOSOMAL SUBUNIT PROTEIN ML38"/>
    <property type="match status" value="1"/>
</dbReference>
<evidence type="ECO:0000256" key="7">
    <source>
        <dbReference type="ARBA" id="ARBA00038016"/>
    </source>
</evidence>
<keyword evidence="5" id="KW-0496">Mitochondrion</keyword>